<dbReference type="CDD" id="cd00075">
    <property type="entry name" value="HATPase"/>
    <property type="match status" value="1"/>
</dbReference>
<dbReference type="FunFam" id="1.10.287.130:FF:000001">
    <property type="entry name" value="Two-component sensor histidine kinase"/>
    <property type="match status" value="1"/>
</dbReference>
<dbReference type="AlphaFoldDB" id="A0A366EUA5"/>
<dbReference type="CDD" id="cd00082">
    <property type="entry name" value="HisKA"/>
    <property type="match status" value="1"/>
</dbReference>
<dbReference type="OrthoDB" id="335833at2"/>
<feature type="domain" description="HAMP" evidence="15">
    <location>
        <begin position="59"/>
        <end position="111"/>
    </location>
</feature>
<dbReference type="PANTHER" id="PTHR43711">
    <property type="entry name" value="TWO-COMPONENT HISTIDINE KINASE"/>
    <property type="match status" value="1"/>
</dbReference>
<dbReference type="SMART" id="SM00387">
    <property type="entry name" value="HATPase_c"/>
    <property type="match status" value="1"/>
</dbReference>
<comment type="subcellular location">
    <subcellularLocation>
        <location evidence="2">Cell membrane</location>
        <topology evidence="2">Multi-pass membrane protein</topology>
    </subcellularLocation>
</comment>
<dbReference type="GO" id="GO:0005886">
    <property type="term" value="C:plasma membrane"/>
    <property type="evidence" value="ECO:0007669"/>
    <property type="project" value="UniProtKB-SubCell"/>
</dbReference>
<evidence type="ECO:0000256" key="6">
    <source>
        <dbReference type="ARBA" id="ARBA00022679"/>
    </source>
</evidence>
<evidence type="ECO:0000313" key="16">
    <source>
        <dbReference type="EMBL" id="RBP05506.1"/>
    </source>
</evidence>
<evidence type="ECO:0000256" key="12">
    <source>
        <dbReference type="SAM" id="MobiDB-lite"/>
    </source>
</evidence>
<accession>A0A366EUA5</accession>
<evidence type="ECO:0000256" key="13">
    <source>
        <dbReference type="SAM" id="Phobius"/>
    </source>
</evidence>
<dbReference type="Pfam" id="PF00672">
    <property type="entry name" value="HAMP"/>
    <property type="match status" value="1"/>
</dbReference>
<keyword evidence="8 16" id="KW-0418">Kinase</keyword>
<evidence type="ECO:0000256" key="5">
    <source>
        <dbReference type="ARBA" id="ARBA00022553"/>
    </source>
</evidence>
<dbReference type="InterPro" id="IPR004358">
    <property type="entry name" value="Sig_transdc_His_kin-like_C"/>
</dbReference>
<evidence type="ECO:0000313" key="17">
    <source>
        <dbReference type="Proteomes" id="UP000252118"/>
    </source>
</evidence>
<dbReference type="SUPFAM" id="SSF55874">
    <property type="entry name" value="ATPase domain of HSP90 chaperone/DNA topoisomerase II/histidine kinase"/>
    <property type="match status" value="1"/>
</dbReference>
<dbReference type="CDD" id="cd06225">
    <property type="entry name" value="HAMP"/>
    <property type="match status" value="1"/>
</dbReference>
<dbReference type="Gene3D" id="6.10.340.10">
    <property type="match status" value="1"/>
</dbReference>
<gene>
    <name evidence="16" type="ORF">DET59_104225</name>
</gene>
<comment type="catalytic activity">
    <reaction evidence="1">
        <text>ATP + protein L-histidine = ADP + protein N-phospho-L-histidine.</text>
        <dbReference type="EC" id="2.7.13.3"/>
    </reaction>
</comment>
<dbReference type="PROSITE" id="PS50885">
    <property type="entry name" value="HAMP"/>
    <property type="match status" value="1"/>
</dbReference>
<keyword evidence="11 13" id="KW-0472">Membrane</keyword>
<keyword evidence="10" id="KW-0902">Two-component regulatory system</keyword>
<evidence type="ECO:0000256" key="10">
    <source>
        <dbReference type="ARBA" id="ARBA00023012"/>
    </source>
</evidence>
<evidence type="ECO:0000256" key="3">
    <source>
        <dbReference type="ARBA" id="ARBA00012438"/>
    </source>
</evidence>
<dbReference type="PANTHER" id="PTHR43711:SF1">
    <property type="entry name" value="HISTIDINE KINASE 1"/>
    <property type="match status" value="1"/>
</dbReference>
<dbReference type="GO" id="GO:0000155">
    <property type="term" value="F:phosphorelay sensor kinase activity"/>
    <property type="evidence" value="ECO:0007669"/>
    <property type="project" value="InterPro"/>
</dbReference>
<sequence>MKIRTLLILANTISLSVILVFLTISYVQMFISTNIIILLSLITLGAGILSFAVNLMITSPLLKSVKQMSNEAERMAKGDFDVKVTEAGPQEIRELAANFNHMSTRIEAMFDELRESEKFKSELIANVSHDLRTPLSSIHSFVAALNDDIIEEPEARKRYYETILSETEKLGLLIEEVLEFSQLENRKLPWNPHPTPIDKLLIETIQQFERVLLEKNVEVIVQYDEDLPLVPLMPVQIKRVMTNFIQNALSFSPNHTSLEIKAAKDGEMMSFSVTDEGKGVPLEEQASIFQRFYRVEKSRNKAGGGSGLGLSISKEIVELHGGEIGVESDGETGSTFWFRLPLEMRRRDDEKSNDRNRPDAGSESGGIFRT</sequence>
<evidence type="ECO:0000259" key="14">
    <source>
        <dbReference type="PROSITE" id="PS50109"/>
    </source>
</evidence>
<dbReference type="EC" id="2.7.13.3" evidence="3"/>
<dbReference type="InterPro" id="IPR036097">
    <property type="entry name" value="HisK_dim/P_sf"/>
</dbReference>
<feature type="transmembrane region" description="Helical" evidence="13">
    <location>
        <begin position="35"/>
        <end position="57"/>
    </location>
</feature>
<keyword evidence="13" id="KW-1133">Transmembrane helix</keyword>
<evidence type="ECO:0000256" key="1">
    <source>
        <dbReference type="ARBA" id="ARBA00000085"/>
    </source>
</evidence>
<dbReference type="InterPro" id="IPR003661">
    <property type="entry name" value="HisK_dim/P_dom"/>
</dbReference>
<dbReference type="Pfam" id="PF00512">
    <property type="entry name" value="HisKA"/>
    <property type="match status" value="1"/>
</dbReference>
<evidence type="ECO:0000259" key="15">
    <source>
        <dbReference type="PROSITE" id="PS50885"/>
    </source>
</evidence>
<name>A0A366EUA5_9BACI</name>
<comment type="caution">
    <text evidence="16">The sequence shown here is derived from an EMBL/GenBank/DDBJ whole genome shotgun (WGS) entry which is preliminary data.</text>
</comment>
<evidence type="ECO:0000256" key="9">
    <source>
        <dbReference type="ARBA" id="ARBA00022840"/>
    </source>
</evidence>
<evidence type="ECO:0000256" key="7">
    <source>
        <dbReference type="ARBA" id="ARBA00022741"/>
    </source>
</evidence>
<dbReference type="Proteomes" id="UP000252118">
    <property type="component" value="Unassembled WGS sequence"/>
</dbReference>
<dbReference type="Pfam" id="PF02518">
    <property type="entry name" value="HATPase_c"/>
    <property type="match status" value="1"/>
</dbReference>
<feature type="compositionally biased region" description="Basic and acidic residues" evidence="12">
    <location>
        <begin position="347"/>
        <end position="360"/>
    </location>
</feature>
<dbReference type="GO" id="GO:0005524">
    <property type="term" value="F:ATP binding"/>
    <property type="evidence" value="ECO:0007669"/>
    <property type="project" value="UniProtKB-KW"/>
</dbReference>
<evidence type="ECO:0000256" key="4">
    <source>
        <dbReference type="ARBA" id="ARBA00022475"/>
    </source>
</evidence>
<keyword evidence="4" id="KW-1003">Cell membrane</keyword>
<keyword evidence="6" id="KW-0808">Transferase</keyword>
<evidence type="ECO:0000256" key="11">
    <source>
        <dbReference type="ARBA" id="ARBA00023136"/>
    </source>
</evidence>
<keyword evidence="13" id="KW-0812">Transmembrane</keyword>
<dbReference type="InterPro" id="IPR003594">
    <property type="entry name" value="HATPase_dom"/>
</dbReference>
<dbReference type="FunFam" id="3.30.565.10:FF:000006">
    <property type="entry name" value="Sensor histidine kinase WalK"/>
    <property type="match status" value="1"/>
</dbReference>
<dbReference type="InterPro" id="IPR036890">
    <property type="entry name" value="HATPase_C_sf"/>
</dbReference>
<proteinExistence type="predicted"/>
<dbReference type="PROSITE" id="PS50109">
    <property type="entry name" value="HIS_KIN"/>
    <property type="match status" value="1"/>
</dbReference>
<dbReference type="SUPFAM" id="SSF47384">
    <property type="entry name" value="Homodimeric domain of signal transducing histidine kinase"/>
    <property type="match status" value="1"/>
</dbReference>
<dbReference type="InterPro" id="IPR050736">
    <property type="entry name" value="Sensor_HK_Regulatory"/>
</dbReference>
<dbReference type="Gene3D" id="1.10.287.130">
    <property type="match status" value="1"/>
</dbReference>
<dbReference type="SMART" id="SM00304">
    <property type="entry name" value="HAMP"/>
    <property type="match status" value="1"/>
</dbReference>
<keyword evidence="5" id="KW-0597">Phosphoprotein</keyword>
<dbReference type="Gene3D" id="3.30.565.10">
    <property type="entry name" value="Histidine kinase-like ATPase, C-terminal domain"/>
    <property type="match status" value="1"/>
</dbReference>
<dbReference type="RefSeq" id="WP_113969066.1">
    <property type="nucleotide sequence ID" value="NZ_QNRJ01000004.1"/>
</dbReference>
<dbReference type="SMART" id="SM00388">
    <property type="entry name" value="HisKA"/>
    <property type="match status" value="1"/>
</dbReference>
<feature type="domain" description="Histidine kinase" evidence="14">
    <location>
        <begin position="126"/>
        <end position="344"/>
    </location>
</feature>
<organism evidence="16 17">
    <name type="scientific">Rossellomorea aquimaris</name>
    <dbReference type="NCBI Taxonomy" id="189382"/>
    <lineage>
        <taxon>Bacteria</taxon>
        <taxon>Bacillati</taxon>
        <taxon>Bacillota</taxon>
        <taxon>Bacilli</taxon>
        <taxon>Bacillales</taxon>
        <taxon>Bacillaceae</taxon>
        <taxon>Rossellomorea</taxon>
    </lineage>
</organism>
<evidence type="ECO:0000256" key="2">
    <source>
        <dbReference type="ARBA" id="ARBA00004651"/>
    </source>
</evidence>
<reference evidence="16 17" key="1">
    <citation type="submission" date="2018-06" db="EMBL/GenBank/DDBJ databases">
        <title>Freshwater and sediment microbial communities from various areas in North America, analyzing microbe dynamics in response to fracking.</title>
        <authorList>
            <person name="Lamendella R."/>
        </authorList>
    </citation>
    <scope>NUCLEOTIDE SEQUENCE [LARGE SCALE GENOMIC DNA]</scope>
    <source>
        <strain evidence="16 17">97B</strain>
    </source>
</reference>
<keyword evidence="7" id="KW-0547">Nucleotide-binding</keyword>
<keyword evidence="9" id="KW-0067">ATP-binding</keyword>
<feature type="transmembrane region" description="Helical" evidence="13">
    <location>
        <begin position="7"/>
        <end position="29"/>
    </location>
</feature>
<evidence type="ECO:0000256" key="8">
    <source>
        <dbReference type="ARBA" id="ARBA00022777"/>
    </source>
</evidence>
<dbReference type="SUPFAM" id="SSF158472">
    <property type="entry name" value="HAMP domain-like"/>
    <property type="match status" value="1"/>
</dbReference>
<dbReference type="InterPro" id="IPR003660">
    <property type="entry name" value="HAMP_dom"/>
</dbReference>
<dbReference type="PRINTS" id="PR00344">
    <property type="entry name" value="BCTRLSENSOR"/>
</dbReference>
<dbReference type="InterPro" id="IPR005467">
    <property type="entry name" value="His_kinase_dom"/>
</dbReference>
<protein>
    <recommendedName>
        <fullName evidence="3">histidine kinase</fullName>
        <ecNumber evidence="3">2.7.13.3</ecNumber>
    </recommendedName>
</protein>
<feature type="region of interest" description="Disordered" evidence="12">
    <location>
        <begin position="347"/>
        <end position="370"/>
    </location>
</feature>
<dbReference type="EMBL" id="QNRJ01000004">
    <property type="protein sequence ID" value="RBP05506.1"/>
    <property type="molecule type" value="Genomic_DNA"/>
</dbReference>